<accession>A0A366INW8</accession>
<name>A0A366INW8_9MICO</name>
<proteinExistence type="predicted"/>
<dbReference type="GO" id="GO:0016787">
    <property type="term" value="F:hydrolase activity"/>
    <property type="evidence" value="ECO:0007669"/>
    <property type="project" value="UniProtKB-KW"/>
</dbReference>
<dbReference type="Pfam" id="PF12706">
    <property type="entry name" value="Lactamase_B_2"/>
    <property type="match status" value="1"/>
</dbReference>
<organism evidence="3 4">
    <name type="scientific">Brevibacterium celere</name>
    <dbReference type="NCBI Taxonomy" id="225845"/>
    <lineage>
        <taxon>Bacteria</taxon>
        <taxon>Bacillati</taxon>
        <taxon>Actinomycetota</taxon>
        <taxon>Actinomycetes</taxon>
        <taxon>Micrococcales</taxon>
        <taxon>Brevibacteriaceae</taxon>
        <taxon>Brevibacterium</taxon>
    </lineage>
</organism>
<dbReference type="InterPro" id="IPR036866">
    <property type="entry name" value="RibonucZ/Hydroxyglut_hydro"/>
</dbReference>
<dbReference type="PANTHER" id="PTHR43546:SF9">
    <property type="entry name" value="L-ASCORBATE-6-PHOSPHATE LACTONASE ULAG-RELATED"/>
    <property type="match status" value="1"/>
</dbReference>
<dbReference type="Gene3D" id="3.60.15.10">
    <property type="entry name" value="Ribonuclease Z/Hydroxyacylglutathione hydrolase-like"/>
    <property type="match status" value="1"/>
</dbReference>
<evidence type="ECO:0000259" key="2">
    <source>
        <dbReference type="Pfam" id="PF12706"/>
    </source>
</evidence>
<dbReference type="SUPFAM" id="SSF56281">
    <property type="entry name" value="Metallo-hydrolase/oxidoreductase"/>
    <property type="match status" value="1"/>
</dbReference>
<dbReference type="PANTHER" id="PTHR43546">
    <property type="entry name" value="UPF0173 METAL-DEPENDENT HYDROLASE MJ1163-RELATED"/>
    <property type="match status" value="1"/>
</dbReference>
<keyword evidence="4" id="KW-1185">Reference proteome</keyword>
<dbReference type="RefSeq" id="WP_113902798.1">
    <property type="nucleotide sequence ID" value="NZ_QNSB01000001.1"/>
</dbReference>
<feature type="domain" description="Metallo-beta-lactamase" evidence="2">
    <location>
        <begin position="19"/>
        <end position="214"/>
    </location>
</feature>
<protein>
    <submittedName>
        <fullName evidence="3">L-ascorbate metabolism protein UlaG (Beta-lactamase superfamily)</fullName>
    </submittedName>
</protein>
<dbReference type="Proteomes" id="UP000253509">
    <property type="component" value="Unassembled WGS sequence"/>
</dbReference>
<sequence length="256" mass="26800">MRVTLVGGPTAILEYAGARIVIDPTFDPPGTYPNEVGEMVKTRGPEVPLDELGHVDIVLASHEHDDNLDRAGRGVLRSADRVFTTPVVAELVGRDVDTMQPGDSSTVRLSGGSSLTVHAVPAKHGPDGIWEMSTVIGFVLTSEGGPTVYISGDNSELDVVHTVPSYAGPIDVAILFAGRAGFDSLDGQNLTLSAADAVEAARTLKVKKAILVHHDSWEHFREDLATGVAAFDAAGMSDVLVPLQPGESAVVCGDTA</sequence>
<evidence type="ECO:0000256" key="1">
    <source>
        <dbReference type="ARBA" id="ARBA00022801"/>
    </source>
</evidence>
<gene>
    <name evidence="3" type="ORF">DFO65_101491</name>
</gene>
<evidence type="ECO:0000313" key="4">
    <source>
        <dbReference type="Proteomes" id="UP000253509"/>
    </source>
</evidence>
<evidence type="ECO:0000313" key="3">
    <source>
        <dbReference type="EMBL" id="RBP74765.1"/>
    </source>
</evidence>
<dbReference type="InterPro" id="IPR050114">
    <property type="entry name" value="UPF0173_UPF0282_UlaG_hydrolase"/>
</dbReference>
<dbReference type="InterPro" id="IPR001279">
    <property type="entry name" value="Metallo-B-lactamas"/>
</dbReference>
<comment type="caution">
    <text evidence="3">The sequence shown here is derived from an EMBL/GenBank/DDBJ whole genome shotgun (WGS) entry which is preliminary data.</text>
</comment>
<dbReference type="AlphaFoldDB" id="A0A366INW8"/>
<reference evidence="3 4" key="1">
    <citation type="submission" date="2018-06" db="EMBL/GenBank/DDBJ databases">
        <title>Freshwater and sediment microbial communities from various areas in North America, analyzing microbe dynamics in response to fracking.</title>
        <authorList>
            <person name="Lamendella R."/>
        </authorList>
    </citation>
    <scope>NUCLEOTIDE SEQUENCE [LARGE SCALE GENOMIC DNA]</scope>
    <source>
        <strain evidence="3 4">3b_TX</strain>
    </source>
</reference>
<keyword evidence="1" id="KW-0378">Hydrolase</keyword>
<dbReference type="EMBL" id="QNSB01000001">
    <property type="protein sequence ID" value="RBP74765.1"/>
    <property type="molecule type" value="Genomic_DNA"/>
</dbReference>